<dbReference type="STRING" id="1399419.A5906_34925"/>
<feature type="signal peptide" evidence="1">
    <location>
        <begin position="1"/>
        <end position="26"/>
    </location>
</feature>
<evidence type="ECO:0000256" key="1">
    <source>
        <dbReference type="SAM" id="SignalP"/>
    </source>
</evidence>
<keyword evidence="1" id="KW-0732">Signal</keyword>
<dbReference type="Proteomes" id="UP000315914">
    <property type="component" value="Unassembled WGS sequence"/>
</dbReference>
<evidence type="ECO:0000313" key="2">
    <source>
        <dbReference type="EMBL" id="TWB72753.1"/>
    </source>
</evidence>
<dbReference type="AlphaFoldDB" id="A0A560JNL0"/>
<protein>
    <submittedName>
        <fullName evidence="2">Putative beta-barrel porin 2</fullName>
    </submittedName>
</protein>
<sequence>MRSSGFVLPIVGLPVLGLLSAGTAGASDLDLNEFKTSPVAAVPYYSAPSWSVVGSVSPTFTDNALFTRDNRKSDIYYEPDVSVRLDGNLTNDLSYRLYARAQYEAFSREKDGNFAVARMGARLTENWNGWRFSAIYENRYDFDGVYRDLAFTSHDVMGSVARDFGVGRATFSPLLLLTYRFSDLAEARRWRFDAVLGIEVKLDPRWSVVSTPLFEAFWFTDGLNTGRQDQIYSVDLGLKYNFASNVSLTTTVLYEARTSNVPLRRYRDVRVGPRLDFAF</sequence>
<dbReference type="RefSeq" id="WP_080136570.1">
    <property type="nucleotide sequence ID" value="NZ_LWIG01000012.1"/>
</dbReference>
<dbReference type="OrthoDB" id="8214086at2"/>
<feature type="chain" id="PRO_5023136984" evidence="1">
    <location>
        <begin position="27"/>
        <end position="279"/>
    </location>
</feature>
<name>A0A560JNL0_9BRAD</name>
<keyword evidence="3" id="KW-1185">Reference proteome</keyword>
<gene>
    <name evidence="2" type="ORF">FBZ95_106468</name>
</gene>
<dbReference type="EMBL" id="VITW01000006">
    <property type="protein sequence ID" value="TWB72753.1"/>
    <property type="molecule type" value="Genomic_DNA"/>
</dbReference>
<proteinExistence type="predicted"/>
<evidence type="ECO:0000313" key="3">
    <source>
        <dbReference type="Proteomes" id="UP000315914"/>
    </source>
</evidence>
<accession>A0A560JNL0</accession>
<organism evidence="2 3">
    <name type="scientific">Bradyrhizobium sacchari</name>
    <dbReference type="NCBI Taxonomy" id="1399419"/>
    <lineage>
        <taxon>Bacteria</taxon>
        <taxon>Pseudomonadati</taxon>
        <taxon>Pseudomonadota</taxon>
        <taxon>Alphaproteobacteria</taxon>
        <taxon>Hyphomicrobiales</taxon>
        <taxon>Nitrobacteraceae</taxon>
        <taxon>Bradyrhizobium</taxon>
    </lineage>
</organism>
<comment type="caution">
    <text evidence="2">The sequence shown here is derived from an EMBL/GenBank/DDBJ whole genome shotgun (WGS) entry which is preliminary data.</text>
</comment>
<reference evidence="2 3" key="1">
    <citation type="submission" date="2019-06" db="EMBL/GenBank/DDBJ databases">
        <title>Genomic Encyclopedia of Type Strains, Phase IV (KMG-V): Genome sequencing to study the core and pangenomes of soil and plant-associated prokaryotes.</title>
        <authorList>
            <person name="Whitman W."/>
        </authorList>
    </citation>
    <scope>NUCLEOTIDE SEQUENCE [LARGE SCALE GENOMIC DNA]</scope>
    <source>
        <strain evidence="2 3">BR 10556</strain>
    </source>
</reference>